<comment type="caution">
    <text evidence="1">The sequence shown here is derived from an EMBL/GenBank/DDBJ whole genome shotgun (WGS) entry which is preliminary data.</text>
</comment>
<evidence type="ECO:0000313" key="2">
    <source>
        <dbReference type="Proteomes" id="UP001064489"/>
    </source>
</evidence>
<keyword evidence="2" id="KW-1185">Reference proteome</keyword>
<name>A0AAD5J7J0_ACENE</name>
<dbReference type="EMBL" id="JAJSOW010000100">
    <property type="protein sequence ID" value="KAI9187521.1"/>
    <property type="molecule type" value="Genomic_DNA"/>
</dbReference>
<protein>
    <submittedName>
        <fullName evidence="1">Uncharacterized protein</fullName>
    </submittedName>
</protein>
<dbReference type="Proteomes" id="UP001064489">
    <property type="component" value="Chromosome 3"/>
</dbReference>
<proteinExistence type="predicted"/>
<accession>A0AAD5J7J0</accession>
<evidence type="ECO:0000313" key="1">
    <source>
        <dbReference type="EMBL" id="KAI9187521.1"/>
    </source>
</evidence>
<organism evidence="1 2">
    <name type="scientific">Acer negundo</name>
    <name type="common">Box elder</name>
    <dbReference type="NCBI Taxonomy" id="4023"/>
    <lineage>
        <taxon>Eukaryota</taxon>
        <taxon>Viridiplantae</taxon>
        <taxon>Streptophyta</taxon>
        <taxon>Embryophyta</taxon>
        <taxon>Tracheophyta</taxon>
        <taxon>Spermatophyta</taxon>
        <taxon>Magnoliopsida</taxon>
        <taxon>eudicotyledons</taxon>
        <taxon>Gunneridae</taxon>
        <taxon>Pentapetalae</taxon>
        <taxon>rosids</taxon>
        <taxon>malvids</taxon>
        <taxon>Sapindales</taxon>
        <taxon>Sapindaceae</taxon>
        <taxon>Hippocastanoideae</taxon>
        <taxon>Acereae</taxon>
        <taxon>Acer</taxon>
    </lineage>
</organism>
<gene>
    <name evidence="1" type="ORF">LWI28_029014</name>
</gene>
<sequence>MTSARIVPATPKDVTTSLEVLKEEIVCKFLLNPCYSFVLEGNFFISNWNDLVELILCSICTSQQMNF</sequence>
<reference evidence="1" key="2">
    <citation type="submission" date="2023-02" db="EMBL/GenBank/DDBJ databases">
        <authorList>
            <person name="Swenson N.G."/>
            <person name="Wegrzyn J.L."/>
            <person name="Mcevoy S.L."/>
        </authorList>
    </citation>
    <scope>NUCLEOTIDE SEQUENCE</scope>
    <source>
        <strain evidence="1">91603</strain>
        <tissue evidence="1">Leaf</tissue>
    </source>
</reference>
<dbReference type="AlphaFoldDB" id="A0AAD5J7J0"/>
<reference evidence="1" key="1">
    <citation type="journal article" date="2022" name="Plant J.">
        <title>Strategies of tolerance reflected in two North American maple genomes.</title>
        <authorList>
            <person name="McEvoy S.L."/>
            <person name="Sezen U.U."/>
            <person name="Trouern-Trend A."/>
            <person name="McMahon S.M."/>
            <person name="Schaberg P.G."/>
            <person name="Yang J."/>
            <person name="Wegrzyn J.L."/>
            <person name="Swenson N.G."/>
        </authorList>
    </citation>
    <scope>NUCLEOTIDE SEQUENCE</scope>
    <source>
        <strain evidence="1">91603</strain>
    </source>
</reference>